<dbReference type="PROSITE" id="PS50878">
    <property type="entry name" value="RT_POL"/>
    <property type="match status" value="1"/>
</dbReference>
<protein>
    <recommendedName>
        <fullName evidence="1">Reverse transcriptase domain-containing protein</fullName>
    </recommendedName>
</protein>
<dbReference type="GO" id="GO:0004523">
    <property type="term" value="F:RNA-DNA hybrid ribonuclease activity"/>
    <property type="evidence" value="ECO:0007669"/>
    <property type="project" value="InterPro"/>
</dbReference>
<dbReference type="InterPro" id="IPR036397">
    <property type="entry name" value="RNaseH_sf"/>
</dbReference>
<organism evidence="2 3">
    <name type="scientific">Spinacia oleracea</name>
    <name type="common">Spinach</name>
    <dbReference type="NCBI Taxonomy" id="3562"/>
    <lineage>
        <taxon>Eukaryota</taxon>
        <taxon>Viridiplantae</taxon>
        <taxon>Streptophyta</taxon>
        <taxon>Embryophyta</taxon>
        <taxon>Tracheophyta</taxon>
        <taxon>Spermatophyta</taxon>
        <taxon>Magnoliopsida</taxon>
        <taxon>eudicotyledons</taxon>
        <taxon>Gunneridae</taxon>
        <taxon>Pentapetalae</taxon>
        <taxon>Caryophyllales</taxon>
        <taxon>Chenopodiaceae</taxon>
        <taxon>Chenopodioideae</taxon>
        <taxon>Anserineae</taxon>
        <taxon>Spinacia</taxon>
    </lineage>
</organism>
<dbReference type="CDD" id="cd01650">
    <property type="entry name" value="RT_nLTR_like"/>
    <property type="match status" value="1"/>
</dbReference>
<dbReference type="Gene3D" id="3.30.420.10">
    <property type="entry name" value="Ribonuclease H-like superfamily/Ribonuclease H"/>
    <property type="match status" value="1"/>
</dbReference>
<reference evidence="3" key="2">
    <citation type="submission" date="2025-08" db="UniProtKB">
        <authorList>
            <consortium name="RefSeq"/>
        </authorList>
    </citation>
    <scope>IDENTIFICATION</scope>
    <source>
        <tissue evidence="3">Leaf</tissue>
    </source>
</reference>
<dbReference type="InterPro" id="IPR002156">
    <property type="entry name" value="RNaseH_domain"/>
</dbReference>
<evidence type="ECO:0000259" key="1">
    <source>
        <dbReference type="PROSITE" id="PS50878"/>
    </source>
</evidence>
<dbReference type="InterPro" id="IPR012337">
    <property type="entry name" value="RNaseH-like_sf"/>
</dbReference>
<dbReference type="SUPFAM" id="SSF56672">
    <property type="entry name" value="DNA/RNA polymerases"/>
    <property type="match status" value="1"/>
</dbReference>
<dbReference type="Pfam" id="PF13966">
    <property type="entry name" value="zf-RVT"/>
    <property type="match status" value="1"/>
</dbReference>
<dbReference type="PANTHER" id="PTHR33116:SF78">
    <property type="entry name" value="OS12G0587133 PROTEIN"/>
    <property type="match status" value="1"/>
</dbReference>
<dbReference type="Proteomes" id="UP000813463">
    <property type="component" value="Chromosome 2"/>
</dbReference>
<dbReference type="PANTHER" id="PTHR33116">
    <property type="entry name" value="REVERSE TRANSCRIPTASE ZINC-BINDING DOMAIN-CONTAINING PROTEIN-RELATED-RELATED"/>
    <property type="match status" value="1"/>
</dbReference>
<dbReference type="InterPro" id="IPR043502">
    <property type="entry name" value="DNA/RNA_pol_sf"/>
</dbReference>
<gene>
    <name evidence="3" type="primary">LOC110789947</name>
</gene>
<evidence type="ECO:0000313" key="3">
    <source>
        <dbReference type="RefSeq" id="XP_021850362.2"/>
    </source>
</evidence>
<keyword evidence="2" id="KW-1185">Reference proteome</keyword>
<dbReference type="SUPFAM" id="SSF53098">
    <property type="entry name" value="Ribonuclease H-like"/>
    <property type="match status" value="1"/>
</dbReference>
<proteinExistence type="predicted"/>
<feature type="domain" description="Reverse transcriptase" evidence="1">
    <location>
        <begin position="1"/>
        <end position="239"/>
    </location>
</feature>
<dbReference type="InterPro" id="IPR026960">
    <property type="entry name" value="RVT-Znf"/>
</dbReference>
<accession>A0A9R0IJ85</accession>
<dbReference type="InterPro" id="IPR044730">
    <property type="entry name" value="RNase_H-like_dom_plant"/>
</dbReference>
<evidence type="ECO:0000313" key="2">
    <source>
        <dbReference type="Proteomes" id="UP000813463"/>
    </source>
</evidence>
<sequence>MSDNILLSHDILHFLNGRKTSGPNLAAVKIDMSKAYDRIHWGFLLRALKAYGFPSSWIQLIYQCISTVSFKVLINGRTSTAFKPKCGLRQGDPLSPYLFLFCMDILGRMLTLGQDIKLFQGIKLARQAPKITHLFFADDAKIFFQATETSCMNVGGIIDRYCRISGQQLNLAKSFVKFSPNTSLSQQQNFKTILRMPKVTQFGQHLGVPVDCMVSKRLHFNYLIDKVVDLINSWNGVLLSQPQKLVLINSVIVAMVSHVMMSLEIPISISNRIDSMISTFFWSKQGKKGMHWVRRDILHLPRGMGGNFALTTGKPNLLHGRASWGMRGLRRAANVLLQGCSWKVGNGDTIKAGRDKWVNGRIPIFSSHIRLTDAKSWKVSHFIKPNHLHWDAGLVRNTFDHMDAKEIMSLELPTGTVMDQLYWTKYKTGHFTMKCGYAFLREAEIKQDFHTGLGQNRFVPFFKLLWALKILPKWKLFIWKIMVDGLPVKKGLGRRGIRLNTSCDLCIDVCEDAQHIFRLCNLAQDVWRSSMLVIFSNFNENLSIQDWILNYIHLFNSVDGKGSDRVVTFIAILWGLWITRNARVFRSENGDIQACHMHVKLAREQHLAFAGKSNVDLGFLHPPELSPVYPPGFDFANIGLGIPTRYDSVIYVDGSWNKIPLRAGMGWIFQQLGNAESRTIGGCDYGLGQSALHVEAMACLRALQWEKDCSLPHIVLYTDSATLVSYLERHIIPEISVRWTIQAIFEIGMNFLSCVINKVHRDQVHLAHFLATRAAKDGLQFVTPVDVRSMIN</sequence>
<dbReference type="AlphaFoldDB" id="A0A9R0IJ85"/>
<dbReference type="KEGG" id="soe:110789947"/>
<dbReference type="GO" id="GO:0003676">
    <property type="term" value="F:nucleic acid binding"/>
    <property type="evidence" value="ECO:0007669"/>
    <property type="project" value="InterPro"/>
</dbReference>
<dbReference type="RefSeq" id="XP_021850362.2">
    <property type="nucleotide sequence ID" value="XM_021994670.2"/>
</dbReference>
<name>A0A9R0IJ85_SPIOL</name>
<dbReference type="GeneID" id="110789947"/>
<reference evidence="2" key="1">
    <citation type="journal article" date="2021" name="Nat. Commun.">
        <title>Genomic analyses provide insights into spinach domestication and the genetic basis of agronomic traits.</title>
        <authorList>
            <person name="Cai X."/>
            <person name="Sun X."/>
            <person name="Xu C."/>
            <person name="Sun H."/>
            <person name="Wang X."/>
            <person name="Ge C."/>
            <person name="Zhang Z."/>
            <person name="Wang Q."/>
            <person name="Fei Z."/>
            <person name="Jiao C."/>
            <person name="Wang Q."/>
        </authorList>
    </citation>
    <scope>NUCLEOTIDE SEQUENCE [LARGE SCALE GENOMIC DNA]</scope>
    <source>
        <strain evidence="2">cv. Varoflay</strain>
    </source>
</reference>
<dbReference type="Pfam" id="PF00078">
    <property type="entry name" value="RVT_1"/>
    <property type="match status" value="1"/>
</dbReference>
<dbReference type="Pfam" id="PF13456">
    <property type="entry name" value="RVT_3"/>
    <property type="match status" value="1"/>
</dbReference>
<dbReference type="CDD" id="cd06222">
    <property type="entry name" value="RNase_H_like"/>
    <property type="match status" value="1"/>
</dbReference>
<dbReference type="InterPro" id="IPR000477">
    <property type="entry name" value="RT_dom"/>
</dbReference>